<feature type="active site" evidence="5">
    <location>
        <position position="42"/>
    </location>
</feature>
<comment type="catalytic activity">
    <reaction evidence="4 5">
        <text>an acyl phosphate + H2O = a carboxylate + phosphate + H(+)</text>
        <dbReference type="Rhea" id="RHEA:14965"/>
        <dbReference type="ChEBI" id="CHEBI:15377"/>
        <dbReference type="ChEBI" id="CHEBI:15378"/>
        <dbReference type="ChEBI" id="CHEBI:29067"/>
        <dbReference type="ChEBI" id="CHEBI:43474"/>
        <dbReference type="ChEBI" id="CHEBI:59918"/>
        <dbReference type="EC" id="3.6.1.7"/>
    </reaction>
</comment>
<dbReference type="InterPro" id="IPR001792">
    <property type="entry name" value="Acylphosphatase-like_dom"/>
</dbReference>
<dbReference type="AlphaFoldDB" id="A0A2C8AZJ7"/>
<dbReference type="PROSITE" id="PS51160">
    <property type="entry name" value="ACYLPHOSPHATASE_3"/>
    <property type="match status" value="1"/>
</dbReference>
<evidence type="ECO:0000313" key="8">
    <source>
        <dbReference type="EMBL" id="SCQ73866.1"/>
    </source>
</evidence>
<dbReference type="InterPro" id="IPR020456">
    <property type="entry name" value="Acylphosphatase"/>
</dbReference>
<dbReference type="InterPro" id="IPR017968">
    <property type="entry name" value="Acylphosphatase_CS"/>
</dbReference>
<name>A0A2C8AZJ7_9ACTN</name>
<dbReference type="SUPFAM" id="SSF54975">
    <property type="entry name" value="Acylphosphatase/BLUF domain-like"/>
    <property type="match status" value="1"/>
</dbReference>
<evidence type="ECO:0000256" key="3">
    <source>
        <dbReference type="ARBA" id="ARBA00015991"/>
    </source>
</evidence>
<evidence type="ECO:0000256" key="5">
    <source>
        <dbReference type="PROSITE-ProRule" id="PRU00520"/>
    </source>
</evidence>
<dbReference type="PANTHER" id="PTHR47268:SF4">
    <property type="entry name" value="ACYLPHOSPHATASE"/>
    <property type="match status" value="1"/>
</dbReference>
<accession>A0A2C8AZJ7</accession>
<gene>
    <name evidence="8" type="ORF">PFR_JS23_39</name>
</gene>
<evidence type="ECO:0000313" key="9">
    <source>
        <dbReference type="Proteomes" id="UP000250080"/>
    </source>
</evidence>
<reference evidence="8 9" key="1">
    <citation type="submission" date="2016-09" db="EMBL/GenBank/DDBJ databases">
        <authorList>
            <person name="Laine KS P."/>
        </authorList>
    </citation>
    <scope>NUCLEOTIDE SEQUENCE [LARGE SCALE GENOMIC DNA]</scope>
    <source>
        <strain evidence="8">PFRJS-23</strain>
    </source>
</reference>
<dbReference type="InterPro" id="IPR036046">
    <property type="entry name" value="Acylphosphatase-like_dom_sf"/>
</dbReference>
<feature type="domain" description="Acylphosphatase-like" evidence="7">
    <location>
        <begin position="27"/>
        <end position="112"/>
    </location>
</feature>
<protein>
    <recommendedName>
        <fullName evidence="3 5">acylphosphatase</fullName>
        <ecNumber evidence="2 5">3.6.1.7</ecNumber>
    </recommendedName>
</protein>
<evidence type="ECO:0000259" key="7">
    <source>
        <dbReference type="PROSITE" id="PS51160"/>
    </source>
</evidence>
<dbReference type="PRINTS" id="PR00112">
    <property type="entry name" value="ACYLPHPHTASE"/>
</dbReference>
<organism evidence="8 9">
    <name type="scientific">Propionibacterium freudenreichii</name>
    <dbReference type="NCBI Taxonomy" id="1744"/>
    <lineage>
        <taxon>Bacteria</taxon>
        <taxon>Bacillati</taxon>
        <taxon>Actinomycetota</taxon>
        <taxon>Actinomycetes</taxon>
        <taxon>Propionibacteriales</taxon>
        <taxon>Propionibacteriaceae</taxon>
        <taxon>Propionibacterium</taxon>
    </lineage>
</organism>
<feature type="active site" evidence="5">
    <location>
        <position position="60"/>
    </location>
</feature>
<dbReference type="Gene3D" id="3.30.70.100">
    <property type="match status" value="1"/>
</dbReference>
<evidence type="ECO:0000256" key="2">
    <source>
        <dbReference type="ARBA" id="ARBA00012150"/>
    </source>
</evidence>
<dbReference type="EMBL" id="LT618793">
    <property type="protein sequence ID" value="SCQ73866.1"/>
    <property type="molecule type" value="Genomic_DNA"/>
</dbReference>
<proteinExistence type="inferred from homology"/>
<comment type="similarity">
    <text evidence="1 6">Belongs to the acylphosphatase family.</text>
</comment>
<dbReference type="PROSITE" id="PS00151">
    <property type="entry name" value="ACYLPHOSPHATASE_2"/>
    <property type="match status" value="1"/>
</dbReference>
<dbReference type="PANTHER" id="PTHR47268">
    <property type="entry name" value="ACYLPHOSPHATASE"/>
    <property type="match status" value="1"/>
</dbReference>
<dbReference type="Proteomes" id="UP000250080">
    <property type="component" value="Chromosome I"/>
</dbReference>
<sequence>MLGQGSVGGRRRPHNGAMSRGVENLRAVRLVASGRVQGVGFRWQARQQARALGIDGWVKNRGDGRVEMVAQGERTAVGRFIAWARSGPGYGYVEHLEVTDEPVRGMTGFDVR</sequence>
<dbReference type="EC" id="3.6.1.7" evidence="2 5"/>
<keyword evidence="5" id="KW-0378">Hydrolase</keyword>
<dbReference type="GO" id="GO:0003998">
    <property type="term" value="F:acylphosphatase activity"/>
    <property type="evidence" value="ECO:0007669"/>
    <property type="project" value="UniProtKB-EC"/>
</dbReference>
<evidence type="ECO:0000256" key="6">
    <source>
        <dbReference type="RuleBase" id="RU004168"/>
    </source>
</evidence>
<evidence type="ECO:0000256" key="1">
    <source>
        <dbReference type="ARBA" id="ARBA00005614"/>
    </source>
</evidence>
<evidence type="ECO:0000256" key="4">
    <source>
        <dbReference type="ARBA" id="ARBA00047645"/>
    </source>
</evidence>
<dbReference type="Pfam" id="PF00708">
    <property type="entry name" value="Acylphosphatase"/>
    <property type="match status" value="1"/>
</dbReference>